<dbReference type="GO" id="GO:0016787">
    <property type="term" value="F:hydrolase activity"/>
    <property type="evidence" value="ECO:0007669"/>
    <property type="project" value="UniProtKB-KW"/>
</dbReference>
<evidence type="ECO:0000256" key="9">
    <source>
        <dbReference type="SAM" id="MobiDB-lite"/>
    </source>
</evidence>
<keyword evidence="2" id="KW-0547">Nucleotide-binding</keyword>
<reference evidence="11" key="1">
    <citation type="submission" date="2018-05" db="EMBL/GenBank/DDBJ databases">
        <authorList>
            <person name="Lanie J.A."/>
            <person name="Ng W.-L."/>
            <person name="Kazmierczak K.M."/>
            <person name="Andrzejewski T.M."/>
            <person name="Davidsen T.M."/>
            <person name="Wayne K.J."/>
            <person name="Tettelin H."/>
            <person name="Glass J.I."/>
            <person name="Rusch D."/>
            <person name="Podicherti R."/>
            <person name="Tsui H.-C.T."/>
            <person name="Winkler M.E."/>
        </authorList>
    </citation>
    <scope>NUCLEOTIDE SEQUENCE</scope>
</reference>
<dbReference type="Pfam" id="PF07497">
    <property type="entry name" value="Rho_RNA_bind"/>
    <property type="match status" value="1"/>
</dbReference>
<dbReference type="GO" id="GO:0005524">
    <property type="term" value="F:ATP binding"/>
    <property type="evidence" value="ECO:0007669"/>
    <property type="project" value="UniProtKB-KW"/>
</dbReference>
<evidence type="ECO:0000256" key="7">
    <source>
        <dbReference type="ARBA" id="ARBA00023015"/>
    </source>
</evidence>
<dbReference type="GO" id="GO:0003723">
    <property type="term" value="F:RNA binding"/>
    <property type="evidence" value="ECO:0007669"/>
    <property type="project" value="UniProtKB-KW"/>
</dbReference>
<feature type="domain" description="Rho RNA-BD" evidence="10">
    <location>
        <begin position="120"/>
        <end position="195"/>
    </location>
</feature>
<dbReference type="CDD" id="cd01128">
    <property type="entry name" value="rho_factor_C"/>
    <property type="match status" value="1"/>
</dbReference>
<dbReference type="InterPro" id="IPR000194">
    <property type="entry name" value="ATPase_F1/V1/A1_a/bsu_nucl-bd"/>
</dbReference>
<dbReference type="NCBIfam" id="NF006886">
    <property type="entry name" value="PRK09376.1"/>
    <property type="match status" value="1"/>
</dbReference>
<dbReference type="SUPFAM" id="SSF52540">
    <property type="entry name" value="P-loop containing nucleoside triphosphate hydrolases"/>
    <property type="match status" value="1"/>
</dbReference>
<proteinExistence type="inferred from homology"/>
<evidence type="ECO:0000256" key="5">
    <source>
        <dbReference type="ARBA" id="ARBA00022840"/>
    </source>
</evidence>
<dbReference type="SUPFAM" id="SSF50249">
    <property type="entry name" value="Nucleic acid-binding proteins"/>
    <property type="match status" value="1"/>
</dbReference>
<gene>
    <name evidence="11" type="ORF">METZ01_LOCUS39466</name>
</gene>
<sequence>MDSDVSESSEVQPTLDGFAEPETQAAPEAQSEAPKAPAQSPADSEGAATPETQAAPEAQSEAPKAKQRPQNRQSNSGQGQRRRRRRGRRRRKPRGQSQHHYSEEELKAQLPDDPEQLEAESRPLGILEVLGSGSGFVRRRESGYTPGNDDIYVGSRMIQRYGLRTGDELVGIVGRSARPGKSPPLAHLARVNDHPADEATRRPDFQQLSAMHPDDQLVLECGREFLGQPDYTNRVIDLICPFGKGQRAMIVAPAKAGKTMVLQAVAEGIVKNNPECHLLILLVDERPEEVTEMEQCGFGEVIASTFDRPAERHCQVAEITLERARRRVEQGEDVVIILDSITRMARAYNSVKSGSGRTLSGGLDSNSLEKPKRFLGSARKIDPTQGGGSLTIIATALVDTGSRMDQVIFEEFKGTGNSELVLSRELADRRIYPAIDIPASATRKEELLLDADALWLSHAMRRQLSGSSSSDGMQELLGAMRKTSNNRDLIDWARNQ</sequence>
<accession>A0A381R4I2</accession>
<dbReference type="Gene3D" id="2.40.50.140">
    <property type="entry name" value="Nucleic acid-binding proteins"/>
    <property type="match status" value="1"/>
</dbReference>
<keyword evidence="3" id="KW-0378">Hydrolase</keyword>
<keyword evidence="4" id="KW-0347">Helicase</keyword>
<feature type="compositionally biased region" description="Low complexity" evidence="9">
    <location>
        <begin position="70"/>
        <end position="79"/>
    </location>
</feature>
<dbReference type="AlphaFoldDB" id="A0A381R4I2"/>
<evidence type="ECO:0000259" key="10">
    <source>
        <dbReference type="PROSITE" id="PS51856"/>
    </source>
</evidence>
<feature type="compositionally biased region" description="Basic residues" evidence="9">
    <location>
        <begin position="80"/>
        <end position="94"/>
    </location>
</feature>
<keyword evidence="6" id="KW-0694">RNA-binding</keyword>
<dbReference type="HAMAP" id="MF_01884">
    <property type="entry name" value="Rho"/>
    <property type="match status" value="1"/>
</dbReference>
<protein>
    <recommendedName>
        <fullName evidence="10">Rho RNA-BD domain-containing protein</fullName>
    </recommendedName>
</protein>
<evidence type="ECO:0000256" key="1">
    <source>
        <dbReference type="ARBA" id="ARBA00022472"/>
    </source>
</evidence>
<dbReference type="GO" id="GO:0008186">
    <property type="term" value="F:ATP-dependent activity, acting on RNA"/>
    <property type="evidence" value="ECO:0007669"/>
    <property type="project" value="InterPro"/>
</dbReference>
<keyword evidence="1" id="KW-0806">Transcription termination</keyword>
<organism evidence="11">
    <name type="scientific">marine metagenome</name>
    <dbReference type="NCBI Taxonomy" id="408172"/>
    <lineage>
        <taxon>unclassified sequences</taxon>
        <taxon>metagenomes</taxon>
        <taxon>ecological metagenomes</taxon>
    </lineage>
</organism>
<keyword evidence="7" id="KW-0805">Transcription regulation</keyword>
<dbReference type="PANTHER" id="PTHR46425">
    <property type="entry name" value="TRANSCRIPTION TERMINATION FACTOR RHO"/>
    <property type="match status" value="1"/>
</dbReference>
<dbReference type="InterPro" id="IPR004665">
    <property type="entry name" value="Term_rho"/>
</dbReference>
<dbReference type="InterPro" id="IPR012340">
    <property type="entry name" value="NA-bd_OB-fold"/>
</dbReference>
<dbReference type="EMBL" id="UINC01001691">
    <property type="protein sequence ID" value="SUZ86612.1"/>
    <property type="molecule type" value="Genomic_DNA"/>
</dbReference>
<evidence type="ECO:0000313" key="11">
    <source>
        <dbReference type="EMBL" id="SUZ86612.1"/>
    </source>
</evidence>
<keyword evidence="5" id="KW-0067">ATP-binding</keyword>
<dbReference type="Pfam" id="PF00006">
    <property type="entry name" value="ATP-synt_ab"/>
    <property type="match status" value="1"/>
</dbReference>
<feature type="region of interest" description="Disordered" evidence="9">
    <location>
        <begin position="1"/>
        <end position="117"/>
    </location>
</feature>
<evidence type="ECO:0000256" key="3">
    <source>
        <dbReference type="ARBA" id="ARBA00022801"/>
    </source>
</evidence>
<dbReference type="InterPro" id="IPR041703">
    <property type="entry name" value="Rho_factor_ATP-bd"/>
</dbReference>
<dbReference type="Gene3D" id="3.40.50.300">
    <property type="entry name" value="P-loop containing nucleotide triphosphate hydrolases"/>
    <property type="match status" value="1"/>
</dbReference>
<evidence type="ECO:0000256" key="8">
    <source>
        <dbReference type="ARBA" id="ARBA00023163"/>
    </source>
</evidence>
<evidence type="ECO:0000256" key="2">
    <source>
        <dbReference type="ARBA" id="ARBA00022741"/>
    </source>
</evidence>
<dbReference type="GO" id="GO:0006353">
    <property type="term" value="P:DNA-templated transcription termination"/>
    <property type="evidence" value="ECO:0007669"/>
    <property type="project" value="UniProtKB-KW"/>
</dbReference>
<dbReference type="GO" id="GO:0004386">
    <property type="term" value="F:helicase activity"/>
    <property type="evidence" value="ECO:0007669"/>
    <property type="project" value="UniProtKB-KW"/>
</dbReference>
<feature type="compositionally biased region" description="Low complexity" evidence="9">
    <location>
        <begin position="20"/>
        <end position="59"/>
    </location>
</feature>
<dbReference type="InterPro" id="IPR011113">
    <property type="entry name" value="Rho_RNA-bd"/>
</dbReference>
<evidence type="ECO:0000256" key="4">
    <source>
        <dbReference type="ARBA" id="ARBA00022806"/>
    </source>
</evidence>
<dbReference type="PROSITE" id="PS51856">
    <property type="entry name" value="RHO_RNA_BD"/>
    <property type="match status" value="1"/>
</dbReference>
<evidence type="ECO:0000256" key="6">
    <source>
        <dbReference type="ARBA" id="ARBA00022884"/>
    </source>
</evidence>
<dbReference type="SMART" id="SM00382">
    <property type="entry name" value="AAA"/>
    <property type="match status" value="1"/>
</dbReference>
<dbReference type="PANTHER" id="PTHR46425:SF1">
    <property type="entry name" value="TRANSCRIPTION TERMINATION FACTOR RHO"/>
    <property type="match status" value="1"/>
</dbReference>
<keyword evidence="8" id="KW-0804">Transcription</keyword>
<dbReference type="InterPro" id="IPR003593">
    <property type="entry name" value="AAA+_ATPase"/>
</dbReference>
<dbReference type="InterPro" id="IPR027417">
    <property type="entry name" value="P-loop_NTPase"/>
</dbReference>
<name>A0A381R4I2_9ZZZZ</name>